<name>A0A243BA92_BACTU</name>
<dbReference type="Pfam" id="PF08280">
    <property type="entry name" value="HTH_Mga"/>
    <property type="match status" value="1"/>
</dbReference>
<reference evidence="5 9" key="1">
    <citation type="submission" date="2016-10" db="EMBL/GenBank/DDBJ databases">
        <title>Comparative genomics of Bacillus thuringiensis reveals a path to pathogens against multiple invertebrate hosts.</title>
        <authorList>
            <person name="Zheng J."/>
            <person name="Gao Q."/>
            <person name="Liu H."/>
            <person name="Peng D."/>
            <person name="Ruan L."/>
            <person name="Sun M."/>
        </authorList>
    </citation>
    <scope>NUCLEOTIDE SEQUENCE [LARGE SCALE GENOMIC DNA]</scope>
    <source>
        <strain evidence="5">BGSC 4BX1</strain>
    </source>
</reference>
<dbReference type="InterPro" id="IPR050661">
    <property type="entry name" value="BglG_antiterminators"/>
</dbReference>
<comment type="caution">
    <text evidence="5">The sequence shown here is derived from an EMBL/GenBank/DDBJ whole genome shotgun (WGS) entry which is preliminary data.</text>
</comment>
<feature type="domain" description="Mga helix-turn-helix" evidence="3">
    <location>
        <begin position="74"/>
        <end position="157"/>
    </location>
</feature>
<evidence type="ECO:0000313" key="9">
    <source>
        <dbReference type="Proteomes" id="UP000195089"/>
    </source>
</evidence>
<dbReference type="AlphaFoldDB" id="A0A243BA92"/>
<dbReference type="Pfam" id="PF05043">
    <property type="entry name" value="Mga"/>
    <property type="match status" value="1"/>
</dbReference>
<accession>A0A243BA92</accession>
<dbReference type="EMBL" id="NFDL01000063">
    <property type="protein sequence ID" value="OTY42323.1"/>
    <property type="molecule type" value="Genomic_DNA"/>
</dbReference>
<evidence type="ECO:0000256" key="1">
    <source>
        <dbReference type="ARBA" id="ARBA00023015"/>
    </source>
</evidence>
<dbReference type="PANTHER" id="PTHR30185">
    <property type="entry name" value="CRYPTIC BETA-GLUCOSIDE BGL OPERON ANTITERMINATOR"/>
    <property type="match status" value="1"/>
</dbReference>
<evidence type="ECO:0008006" key="10">
    <source>
        <dbReference type="Google" id="ProtNLM"/>
    </source>
</evidence>
<dbReference type="RefSeq" id="WP_088118888.1">
    <property type="nucleotide sequence ID" value="NZ_NFDL01000013.1"/>
</dbReference>
<evidence type="ECO:0000259" key="4">
    <source>
        <dbReference type="Pfam" id="PF08280"/>
    </source>
</evidence>
<evidence type="ECO:0000313" key="8">
    <source>
        <dbReference type="EMBL" id="OTY48304.1"/>
    </source>
</evidence>
<dbReference type="Proteomes" id="UP000195089">
    <property type="component" value="Unassembled WGS sequence"/>
</dbReference>
<feature type="domain" description="M protein trans-acting positive regulator (MGA) HTH" evidence="4">
    <location>
        <begin position="10"/>
        <end position="54"/>
    </location>
</feature>
<evidence type="ECO:0000313" key="5">
    <source>
        <dbReference type="EMBL" id="OTY42323.1"/>
    </source>
</evidence>
<organism evidence="5 9">
    <name type="scientific">Bacillus thuringiensis serovar pingluonsis</name>
    <dbReference type="NCBI Taxonomy" id="180881"/>
    <lineage>
        <taxon>Bacteria</taxon>
        <taxon>Bacillati</taxon>
        <taxon>Bacillota</taxon>
        <taxon>Bacilli</taxon>
        <taxon>Bacillales</taxon>
        <taxon>Bacillaceae</taxon>
        <taxon>Bacillus</taxon>
        <taxon>Bacillus cereus group</taxon>
    </lineage>
</organism>
<evidence type="ECO:0000313" key="7">
    <source>
        <dbReference type="EMBL" id="OTY48295.1"/>
    </source>
</evidence>
<gene>
    <name evidence="8" type="ORF">BK742_03580</name>
    <name evidence="6" type="ORF">BK742_03800</name>
    <name evidence="7" type="ORF">BK742_03975</name>
    <name evidence="5" type="ORF">BK742_17220</name>
</gene>
<keyword evidence="2" id="KW-0804">Transcription</keyword>
<sequence length="494" mass="59122">MRSLLNSNLRRQLQFLELLYERDGWHTLGICALRLNCSERILREDIKCMNQEFQPFQIKTSIKGVRLTYPSQYSADFIYQKILSVSPEFSFIERIFFDESDDIETIAEELFLSTSTLRRIITKWNVYLEQYEIYISTNPCKIMGNEQNIRSIMVHYFYEKYGVTRTPFQEKQLQVLDQLFLYVTQKNQIQLNFPDLIRIRYWTMVNVIRLQHHHMKAVSEDFFNPLDVSIFENSPFCQLFRDTFSLEFNHETAYQLFSIFFNHHYAFTYEQLENMVQQKSNDAWKIVPEILSLLQRLSDKLHVPLQNEKKIILELYNLQTMNYGRSFILHEKRRFFSEHHSHEFSYFVLLLKEELTHFQFHEQFKWNAHFFTETLYILIIHWTNLLHALKQKVPVLHVGIFCDSDAEHTLFIHNIMQYQLGHLIRLSTIDVLHLSSFKKVSETFDLIITNISGITDVSTPVICVNTIPLLQDLNKVQKEIFSFIHEKLAKEFDA</sequence>
<proteinExistence type="predicted"/>
<protein>
    <recommendedName>
        <fullName evidence="10">Capsule biosynthesis protein</fullName>
    </recommendedName>
</protein>
<dbReference type="PANTHER" id="PTHR30185:SF18">
    <property type="entry name" value="TRANSCRIPTIONAL REGULATOR MTLR"/>
    <property type="match status" value="1"/>
</dbReference>
<dbReference type="EMBL" id="NFDL01000014">
    <property type="protein sequence ID" value="OTY48295.1"/>
    <property type="molecule type" value="Genomic_DNA"/>
</dbReference>
<dbReference type="EMBL" id="NFDL01000014">
    <property type="protein sequence ID" value="OTY48273.1"/>
    <property type="molecule type" value="Genomic_DNA"/>
</dbReference>
<dbReference type="InterPro" id="IPR007737">
    <property type="entry name" value="Mga_HTH"/>
</dbReference>
<evidence type="ECO:0000259" key="3">
    <source>
        <dbReference type="Pfam" id="PF05043"/>
    </source>
</evidence>
<evidence type="ECO:0000256" key="2">
    <source>
        <dbReference type="ARBA" id="ARBA00023163"/>
    </source>
</evidence>
<dbReference type="Gene3D" id="1.10.10.10">
    <property type="entry name" value="Winged helix-like DNA-binding domain superfamily/Winged helix DNA-binding domain"/>
    <property type="match status" value="1"/>
</dbReference>
<dbReference type="InterPro" id="IPR036388">
    <property type="entry name" value="WH-like_DNA-bd_sf"/>
</dbReference>
<dbReference type="InterPro" id="IPR013199">
    <property type="entry name" value="HTH_Mga_DNA-bd_dom"/>
</dbReference>
<keyword evidence="1" id="KW-0805">Transcription regulation</keyword>
<dbReference type="Gene3D" id="3.40.50.2300">
    <property type="match status" value="1"/>
</dbReference>
<dbReference type="EMBL" id="NFDL01000013">
    <property type="protein sequence ID" value="OTY48304.1"/>
    <property type="molecule type" value="Genomic_DNA"/>
</dbReference>
<evidence type="ECO:0000313" key="6">
    <source>
        <dbReference type="EMBL" id="OTY48273.1"/>
    </source>
</evidence>